<dbReference type="InterPro" id="IPR038410">
    <property type="entry name" value="GxGYxYP_C_sf"/>
</dbReference>
<sequence length="541" mass="61224">MRRIGIGLCIIGLLAWGCGTDRKTYEGDIPPQSGQFYKNKMTDQVVVADCRRDTPIGRMTATALQGLVNQDTARVYLYLADHHVRQLNDTKRNFQVLPAGVQTRNPGLKSLFGKYASRVKTIYLWNPEEEWTWNMAVMLSAHNQGIPLTAGLKEELLDGLAWEGKTENLQGRWASKGEAYEWAMKEILPRSHPSVLFSVGLRSDWVHNPWTLYDYAVASKGFAFWLDDADSTEQQIIRQICQKGKYRPGSIVMGYAKSGDDLLTTVNQYGIGYVVSDYYSNGSFWCSYPNKSFKQRPGVALEKVEAGKVYVSIIFSDGDNLQFDQNALYAIWTEDSLRGDIPVGTTLAAGLQEINPFLLEWYYSHKSDNDELVAGPSGFQFIYGRDYQEEGYDEWLELNRKWLASAGFSVGCLWHTTFGTDRFDRYIKTSGLKGIFDGDDKTGTVLQDGVIIMNQGAHLVQEGDMYNSLVYHTPVDSTRPLFINLYPTAATYGYHGIARLKREMARLEAEFPGKYVYLLPGDLVATARRYFERQNVKTSDK</sequence>
<dbReference type="RefSeq" id="WP_087384087.1">
    <property type="nucleotide sequence ID" value="NZ_JADMUD010000033.1"/>
</dbReference>
<dbReference type="Proteomes" id="UP000284243">
    <property type="component" value="Unassembled WGS sequence"/>
</dbReference>
<dbReference type="InterPro" id="IPR048310">
    <property type="entry name" value="GxGYxYP_N_2nd"/>
</dbReference>
<dbReference type="Gene3D" id="3.20.20.490">
    <property type="entry name" value="GxGYxYP glycoside hydrolase, C-terminal domain"/>
    <property type="match status" value="1"/>
</dbReference>
<dbReference type="PANTHER" id="PTHR37321">
    <property type="entry name" value="EXPORTED PROTEIN-RELATED"/>
    <property type="match status" value="1"/>
</dbReference>
<dbReference type="EMBL" id="QRYC01000021">
    <property type="protein sequence ID" value="RGU55102.1"/>
    <property type="molecule type" value="Genomic_DNA"/>
</dbReference>
<dbReference type="InterPro" id="IPR025832">
    <property type="entry name" value="GxGYxYP_C"/>
</dbReference>
<reference evidence="4 5" key="1">
    <citation type="submission" date="2018-08" db="EMBL/GenBank/DDBJ databases">
        <title>A genome reference for cultivated species of the human gut microbiota.</title>
        <authorList>
            <person name="Zou Y."/>
            <person name="Xue W."/>
            <person name="Luo G."/>
        </authorList>
    </citation>
    <scope>NUCLEOTIDE SEQUENCE [LARGE SCALE GENOMIC DNA]</scope>
    <source>
        <strain evidence="4 5">AF16-14</strain>
    </source>
</reference>
<dbReference type="Pfam" id="PF20957">
    <property type="entry name" value="GxGYxYP_N_2nd"/>
    <property type="match status" value="1"/>
</dbReference>
<feature type="domain" description="GxGYxYP putative glycoside hydrolase third N-terminal" evidence="3">
    <location>
        <begin position="207"/>
        <end position="287"/>
    </location>
</feature>
<name>A0A412TMR6_9BACT</name>
<feature type="domain" description="GxGYxYP putative glycoside hydrolase second N-terminal" evidence="2">
    <location>
        <begin position="124"/>
        <end position="186"/>
    </location>
</feature>
<organism evidence="4 5">
    <name type="scientific">Odoribacter splanchnicus</name>
    <dbReference type="NCBI Taxonomy" id="28118"/>
    <lineage>
        <taxon>Bacteria</taxon>
        <taxon>Pseudomonadati</taxon>
        <taxon>Bacteroidota</taxon>
        <taxon>Bacteroidia</taxon>
        <taxon>Bacteroidales</taxon>
        <taxon>Odoribacteraceae</taxon>
        <taxon>Odoribacter</taxon>
    </lineage>
</organism>
<evidence type="ECO:0000259" key="2">
    <source>
        <dbReference type="Pfam" id="PF20957"/>
    </source>
</evidence>
<accession>A0A412TMR6</accession>
<feature type="domain" description="GxGYxYP putative glycoside hydrolase C-terminal" evidence="1">
    <location>
        <begin position="308"/>
        <end position="450"/>
    </location>
</feature>
<dbReference type="PANTHER" id="PTHR37321:SF1">
    <property type="entry name" value="EXPORTED PROTEIN"/>
    <property type="match status" value="1"/>
</dbReference>
<evidence type="ECO:0000259" key="3">
    <source>
        <dbReference type="Pfam" id="PF20958"/>
    </source>
</evidence>
<evidence type="ECO:0000313" key="4">
    <source>
        <dbReference type="EMBL" id="RGU55102.1"/>
    </source>
</evidence>
<dbReference type="Pfam" id="PF20958">
    <property type="entry name" value="GxGYxYP_N_3rd"/>
    <property type="match status" value="1"/>
</dbReference>
<dbReference type="InterPro" id="IPR048309">
    <property type="entry name" value="GxGYxYP_N_3rd"/>
</dbReference>
<evidence type="ECO:0000313" key="5">
    <source>
        <dbReference type="Proteomes" id="UP000284243"/>
    </source>
</evidence>
<evidence type="ECO:0000259" key="1">
    <source>
        <dbReference type="Pfam" id="PF14323"/>
    </source>
</evidence>
<gene>
    <name evidence="4" type="ORF">DWW57_13495</name>
</gene>
<dbReference type="AlphaFoldDB" id="A0A412TMR6"/>
<comment type="caution">
    <text evidence="4">The sequence shown here is derived from an EMBL/GenBank/DDBJ whole genome shotgun (WGS) entry which is preliminary data.</text>
</comment>
<protein>
    <submittedName>
        <fullName evidence="4">Uncharacterized protein</fullName>
    </submittedName>
</protein>
<proteinExistence type="predicted"/>
<dbReference type="Pfam" id="PF14323">
    <property type="entry name" value="GxGYxYP_C"/>
    <property type="match status" value="1"/>
</dbReference>